<dbReference type="GO" id="GO:0016887">
    <property type="term" value="F:ATP hydrolysis activity"/>
    <property type="evidence" value="ECO:0007669"/>
    <property type="project" value="InterPro"/>
</dbReference>
<dbReference type="RefSeq" id="WP_013258916.1">
    <property type="nucleotide sequence ID" value="NC_014365.1"/>
</dbReference>
<dbReference type="GO" id="GO:0005524">
    <property type="term" value="F:ATP binding"/>
    <property type="evidence" value="ECO:0007669"/>
    <property type="project" value="UniProtKB-KW"/>
</dbReference>
<dbReference type="PANTHER" id="PTHR24220:SF689">
    <property type="entry name" value="LIPOPROTEIN-RELEASING SYSTEM ATP-BINDING PROTEIN LOLD"/>
    <property type="match status" value="1"/>
</dbReference>
<dbReference type="EMBL" id="CP002085">
    <property type="protein sequence ID" value="ADK85475.1"/>
    <property type="molecule type" value="Genomic_DNA"/>
</dbReference>
<reference evidence="9 10" key="1">
    <citation type="journal article" date="2010" name="Stand. Genomic Sci.">
        <title>Complete genome sequence of Desulfarculus baarsii type strain (2st14).</title>
        <authorList>
            <person name="Sun H."/>
            <person name="Spring S."/>
            <person name="Lapidus A."/>
            <person name="Davenport K."/>
            <person name="Del Rio T.G."/>
            <person name="Tice H."/>
            <person name="Nolan M."/>
            <person name="Copeland A."/>
            <person name="Cheng J.F."/>
            <person name="Lucas S."/>
            <person name="Tapia R."/>
            <person name="Goodwin L."/>
            <person name="Pitluck S."/>
            <person name="Ivanova N."/>
            <person name="Pagani I."/>
            <person name="Mavromatis K."/>
            <person name="Ovchinnikova G."/>
            <person name="Pati A."/>
            <person name="Chen A."/>
            <person name="Palaniappan K."/>
            <person name="Hauser L."/>
            <person name="Chang Y.J."/>
            <person name="Jeffries C.D."/>
            <person name="Detter J.C."/>
            <person name="Han C."/>
            <person name="Rohde M."/>
            <person name="Brambilla E."/>
            <person name="Goker M."/>
            <person name="Woyke T."/>
            <person name="Bristow J."/>
            <person name="Eisen J.A."/>
            <person name="Markowitz V."/>
            <person name="Hugenholtz P."/>
            <person name="Kyrpides N.C."/>
            <person name="Klenk H.P."/>
            <person name="Land M."/>
        </authorList>
    </citation>
    <scope>NUCLEOTIDE SEQUENCE [LARGE SCALE GENOMIC DNA]</scope>
    <source>
        <strain evidence="10">ATCC 33931 / DSM 2075 / LMG 7858 / VKM B-1802 / 2st14</strain>
    </source>
</reference>
<dbReference type="FunFam" id="3.40.50.300:FF:000230">
    <property type="entry name" value="Lipoprotein-releasing system ATP-binding protein LolD"/>
    <property type="match status" value="1"/>
</dbReference>
<dbReference type="GO" id="GO:0089705">
    <property type="term" value="P:protein localization to outer membrane"/>
    <property type="evidence" value="ECO:0007669"/>
    <property type="project" value="TreeGrafter"/>
</dbReference>
<evidence type="ECO:0000256" key="7">
    <source>
        <dbReference type="ARBA" id="ARBA00023136"/>
    </source>
</evidence>
<dbReference type="PANTHER" id="PTHR24220">
    <property type="entry name" value="IMPORT ATP-BINDING PROTEIN"/>
    <property type="match status" value="1"/>
</dbReference>
<dbReference type="GO" id="GO:0005886">
    <property type="term" value="C:plasma membrane"/>
    <property type="evidence" value="ECO:0007669"/>
    <property type="project" value="TreeGrafter"/>
</dbReference>
<dbReference type="InterPro" id="IPR015854">
    <property type="entry name" value="ABC_transpr_LolD-like"/>
</dbReference>
<evidence type="ECO:0000256" key="1">
    <source>
        <dbReference type="ARBA" id="ARBA00005417"/>
    </source>
</evidence>
<comment type="similarity">
    <text evidence="1">Belongs to the ABC transporter superfamily.</text>
</comment>
<gene>
    <name evidence="9" type="ordered locus">Deba_2110</name>
</gene>
<evidence type="ECO:0000256" key="2">
    <source>
        <dbReference type="ARBA" id="ARBA00022448"/>
    </source>
</evidence>
<feature type="domain" description="ABC transporter" evidence="8">
    <location>
        <begin position="8"/>
        <end position="228"/>
    </location>
</feature>
<dbReference type="AlphaFoldDB" id="E1QIF8"/>
<keyword evidence="4" id="KW-0547">Nucleotide-binding</keyword>
<dbReference type="SMART" id="SM00382">
    <property type="entry name" value="AAA"/>
    <property type="match status" value="1"/>
</dbReference>
<dbReference type="STRING" id="644282.Deba_2110"/>
<dbReference type="eggNOG" id="COG1136">
    <property type="taxonomic scope" value="Bacteria"/>
</dbReference>
<dbReference type="SUPFAM" id="SSF52540">
    <property type="entry name" value="P-loop containing nucleoside triphosphate hydrolases"/>
    <property type="match status" value="1"/>
</dbReference>
<evidence type="ECO:0000256" key="5">
    <source>
        <dbReference type="ARBA" id="ARBA00022840"/>
    </source>
</evidence>
<dbReference type="GO" id="GO:0044874">
    <property type="term" value="P:lipoprotein localization to outer membrane"/>
    <property type="evidence" value="ECO:0007669"/>
    <property type="project" value="TreeGrafter"/>
</dbReference>
<dbReference type="InterPro" id="IPR017911">
    <property type="entry name" value="MacB-like_ATP-bd"/>
</dbReference>
<keyword evidence="5" id="KW-0067">ATP-binding</keyword>
<evidence type="ECO:0000313" key="10">
    <source>
        <dbReference type="Proteomes" id="UP000009047"/>
    </source>
</evidence>
<dbReference type="Pfam" id="PF00005">
    <property type="entry name" value="ABC_tran"/>
    <property type="match status" value="1"/>
</dbReference>
<evidence type="ECO:0000313" key="9">
    <source>
        <dbReference type="EMBL" id="ADK85475.1"/>
    </source>
</evidence>
<dbReference type="HOGENOM" id="CLU_000604_1_22_7"/>
<evidence type="ECO:0000256" key="6">
    <source>
        <dbReference type="ARBA" id="ARBA00022967"/>
    </source>
</evidence>
<keyword evidence="10" id="KW-1185">Reference proteome</keyword>
<keyword evidence="3" id="KW-1003">Cell membrane</keyword>
<evidence type="ECO:0000256" key="4">
    <source>
        <dbReference type="ARBA" id="ARBA00022741"/>
    </source>
</evidence>
<dbReference type="PROSITE" id="PS00211">
    <property type="entry name" value="ABC_TRANSPORTER_1"/>
    <property type="match status" value="1"/>
</dbReference>
<dbReference type="InterPro" id="IPR003439">
    <property type="entry name" value="ABC_transporter-like_ATP-bd"/>
</dbReference>
<evidence type="ECO:0000259" key="8">
    <source>
        <dbReference type="PROSITE" id="PS50893"/>
    </source>
</evidence>
<keyword evidence="7" id="KW-0472">Membrane</keyword>
<proteinExistence type="inferred from homology"/>
<keyword evidence="2" id="KW-0813">Transport</keyword>
<protein>
    <submittedName>
        <fullName evidence="9">ABC transporter related protein</fullName>
    </submittedName>
</protein>
<name>E1QIF8_DESB2</name>
<organism evidence="9 10">
    <name type="scientific">Desulfarculus baarsii (strain ATCC 33931 / DSM 2075 / LMG 7858 / VKM B-1802 / 2st14)</name>
    <dbReference type="NCBI Taxonomy" id="644282"/>
    <lineage>
        <taxon>Bacteria</taxon>
        <taxon>Pseudomonadati</taxon>
        <taxon>Thermodesulfobacteriota</taxon>
        <taxon>Desulfarculia</taxon>
        <taxon>Desulfarculales</taxon>
        <taxon>Desulfarculaceae</taxon>
        <taxon>Desulfarculus</taxon>
    </lineage>
</organism>
<keyword evidence="6" id="KW-1278">Translocase</keyword>
<dbReference type="InterPro" id="IPR003593">
    <property type="entry name" value="AAA+_ATPase"/>
</dbReference>
<dbReference type="KEGG" id="dbr:Deba_2110"/>
<dbReference type="InterPro" id="IPR027417">
    <property type="entry name" value="P-loop_NTPase"/>
</dbReference>
<sequence>MTEGQALIHIRKLCKSYVLAGQKVEVLKGLDLSVHAGQMVAVLGASGVGKSTLLHITGALDRPTSGQLLVAGRDLFKMDEPALAAFRNEHIGFVFQFHHLLPEFSALENVMMPALIARTPKAKAQEAAEDLLEAVGMGHRRQHRLAELSGGEQQRVAIARALVRQPRVLLADEPTGNLDERTGRLVFDLLQGLNDQRGLTTLVATHNERLAAVMDRRIRLADGLAHPVD</sequence>
<dbReference type="InterPro" id="IPR017871">
    <property type="entry name" value="ABC_transporter-like_CS"/>
</dbReference>
<accession>E1QIF8</accession>
<dbReference type="Proteomes" id="UP000009047">
    <property type="component" value="Chromosome"/>
</dbReference>
<dbReference type="Gene3D" id="3.40.50.300">
    <property type="entry name" value="P-loop containing nucleotide triphosphate hydrolases"/>
    <property type="match status" value="1"/>
</dbReference>
<dbReference type="CDD" id="cd03255">
    <property type="entry name" value="ABC_MJ0796_LolCDE_FtsE"/>
    <property type="match status" value="1"/>
</dbReference>
<dbReference type="PROSITE" id="PS50893">
    <property type="entry name" value="ABC_TRANSPORTER_2"/>
    <property type="match status" value="1"/>
</dbReference>
<evidence type="ECO:0000256" key="3">
    <source>
        <dbReference type="ARBA" id="ARBA00022475"/>
    </source>
</evidence>
<dbReference type="GO" id="GO:0022857">
    <property type="term" value="F:transmembrane transporter activity"/>
    <property type="evidence" value="ECO:0007669"/>
    <property type="project" value="TreeGrafter"/>
</dbReference>